<keyword evidence="1" id="KW-0732">Signal</keyword>
<organism evidence="3 4">
    <name type="scientific">Pedobacter duraquae</name>
    <dbReference type="NCBI Taxonomy" id="425511"/>
    <lineage>
        <taxon>Bacteria</taxon>
        <taxon>Pseudomonadati</taxon>
        <taxon>Bacteroidota</taxon>
        <taxon>Sphingobacteriia</taxon>
        <taxon>Sphingobacteriales</taxon>
        <taxon>Sphingobacteriaceae</taxon>
        <taxon>Pedobacter</taxon>
    </lineage>
</organism>
<dbReference type="InterPro" id="IPR032710">
    <property type="entry name" value="NTF2-like_dom_sf"/>
</dbReference>
<protein>
    <submittedName>
        <fullName evidence="3">Ketosteroid isomerase-like protein</fullName>
    </submittedName>
</protein>
<dbReference type="SUPFAM" id="SSF54427">
    <property type="entry name" value="NTF2-like"/>
    <property type="match status" value="1"/>
</dbReference>
<dbReference type="Pfam" id="PF14534">
    <property type="entry name" value="DUF4440"/>
    <property type="match status" value="1"/>
</dbReference>
<dbReference type="InterPro" id="IPR027843">
    <property type="entry name" value="DUF4440"/>
</dbReference>
<gene>
    <name evidence="3" type="ORF">CLV32_2684</name>
</gene>
<dbReference type="Gene3D" id="3.10.450.50">
    <property type="match status" value="1"/>
</dbReference>
<keyword evidence="3" id="KW-0413">Isomerase</keyword>
<proteinExistence type="predicted"/>
<dbReference type="AlphaFoldDB" id="A0A4R6II07"/>
<evidence type="ECO:0000259" key="2">
    <source>
        <dbReference type="Pfam" id="PF14534"/>
    </source>
</evidence>
<dbReference type="Proteomes" id="UP000295499">
    <property type="component" value="Unassembled WGS sequence"/>
</dbReference>
<dbReference type="EMBL" id="SNWM01000003">
    <property type="protein sequence ID" value="TDO21579.1"/>
    <property type="molecule type" value="Genomic_DNA"/>
</dbReference>
<name>A0A4R6II07_9SPHI</name>
<sequence>MNIMKRAFLSLLLVVALSAVSYAQDQQGIVNVLNAQSSAWNKGDLVGYMQGYQQSDSLLFVGRSGPTYGWKQTLANYQKNYPDKQAMGFLTFDIKKVQLISGDTAFVLGAWHLKRQKDEPQGYFTLIFKKFKTGWKIIADHSS</sequence>
<evidence type="ECO:0000256" key="1">
    <source>
        <dbReference type="SAM" id="SignalP"/>
    </source>
</evidence>
<feature type="chain" id="PRO_5020180740" evidence="1">
    <location>
        <begin position="24"/>
        <end position="143"/>
    </location>
</feature>
<dbReference type="GO" id="GO:0016853">
    <property type="term" value="F:isomerase activity"/>
    <property type="evidence" value="ECO:0007669"/>
    <property type="project" value="UniProtKB-KW"/>
</dbReference>
<dbReference type="RefSeq" id="WP_243732308.1">
    <property type="nucleotide sequence ID" value="NZ_SNWM01000003.1"/>
</dbReference>
<comment type="caution">
    <text evidence="3">The sequence shown here is derived from an EMBL/GenBank/DDBJ whole genome shotgun (WGS) entry which is preliminary data.</text>
</comment>
<accession>A0A4R6II07</accession>
<reference evidence="3 4" key="1">
    <citation type="submission" date="2019-03" db="EMBL/GenBank/DDBJ databases">
        <title>Genomic Encyclopedia of Archaeal and Bacterial Type Strains, Phase II (KMG-II): from individual species to whole genera.</title>
        <authorList>
            <person name="Goeker M."/>
        </authorList>
    </citation>
    <scope>NUCLEOTIDE SEQUENCE [LARGE SCALE GENOMIC DNA]</scope>
    <source>
        <strain evidence="3 4">DSM 19034</strain>
    </source>
</reference>
<feature type="signal peptide" evidence="1">
    <location>
        <begin position="1"/>
        <end position="23"/>
    </location>
</feature>
<feature type="domain" description="DUF4440" evidence="2">
    <location>
        <begin position="32"/>
        <end position="137"/>
    </location>
</feature>
<evidence type="ECO:0000313" key="4">
    <source>
        <dbReference type="Proteomes" id="UP000295499"/>
    </source>
</evidence>
<keyword evidence="4" id="KW-1185">Reference proteome</keyword>
<evidence type="ECO:0000313" key="3">
    <source>
        <dbReference type="EMBL" id="TDO21579.1"/>
    </source>
</evidence>